<dbReference type="OrthoDB" id="3364132at2759"/>
<gene>
    <name evidence="2" type="ORF">B9Z65_3830</name>
</gene>
<comment type="caution">
    <text evidence="2">The sequence shown here is derived from an EMBL/GenBank/DDBJ whole genome shotgun (WGS) entry which is preliminary data.</text>
</comment>
<dbReference type="Proteomes" id="UP000243723">
    <property type="component" value="Unassembled WGS sequence"/>
</dbReference>
<proteinExistence type="predicted"/>
<accession>A0A2P8A2N1</accession>
<dbReference type="EMBL" id="NHZQ01000072">
    <property type="protein sequence ID" value="PSK54741.1"/>
    <property type="molecule type" value="Genomic_DNA"/>
</dbReference>
<organism evidence="2 3">
    <name type="scientific">Elsinoe australis</name>
    <dbReference type="NCBI Taxonomy" id="40998"/>
    <lineage>
        <taxon>Eukaryota</taxon>
        <taxon>Fungi</taxon>
        <taxon>Dikarya</taxon>
        <taxon>Ascomycota</taxon>
        <taxon>Pezizomycotina</taxon>
        <taxon>Dothideomycetes</taxon>
        <taxon>Dothideomycetidae</taxon>
        <taxon>Myriangiales</taxon>
        <taxon>Elsinoaceae</taxon>
        <taxon>Elsinoe</taxon>
    </lineage>
</organism>
<protein>
    <submittedName>
        <fullName evidence="2">Uncharacterized protein</fullName>
    </submittedName>
</protein>
<dbReference type="AlphaFoldDB" id="A0A2P8A2N1"/>
<name>A0A2P8A2N1_9PEZI</name>
<reference evidence="2 3" key="1">
    <citation type="submission" date="2017-05" db="EMBL/GenBank/DDBJ databases">
        <title>Draft genome sequence of Elsinoe australis.</title>
        <authorList>
            <person name="Cheng Q."/>
        </authorList>
    </citation>
    <scope>NUCLEOTIDE SEQUENCE [LARGE SCALE GENOMIC DNA]</scope>
    <source>
        <strain evidence="2 3">NL1</strain>
    </source>
</reference>
<sequence>MILPALPGVVVEVHNENSQAFPEHDHELLDSYHNTCGIDVVADQGFTVLLRFIFPPKIPGECFLMRVFVDGIDVDSRVIKLQDANDYLTEGRWNHDVTHLQKMYFSRAAFGDQPTLPVSREKPENFDDIVVALRPGRGDDSKTPSSRLSDSATVSDDGVADTNSNDEILDERLFKARKIDLHTRLYGESKAQRVEVKADVKGGVKGGNDGNIKHEQGTHREEYAPTVTGDNGDDDDVVFLHEHKARKRPRVVIDLEDKEVTPIKGQTKPLKTESTYMSRSSLISLLGLPKTGWTI</sequence>
<feature type="compositionally biased region" description="Polar residues" evidence="1">
    <location>
        <begin position="143"/>
        <end position="154"/>
    </location>
</feature>
<keyword evidence="3" id="KW-1185">Reference proteome</keyword>
<evidence type="ECO:0000313" key="3">
    <source>
        <dbReference type="Proteomes" id="UP000243723"/>
    </source>
</evidence>
<evidence type="ECO:0000313" key="2">
    <source>
        <dbReference type="EMBL" id="PSK54741.1"/>
    </source>
</evidence>
<evidence type="ECO:0000256" key="1">
    <source>
        <dbReference type="SAM" id="MobiDB-lite"/>
    </source>
</evidence>
<feature type="region of interest" description="Disordered" evidence="1">
    <location>
        <begin position="134"/>
        <end position="163"/>
    </location>
</feature>